<protein>
    <submittedName>
        <fullName evidence="2">Uncharacterized protein</fullName>
    </submittedName>
</protein>
<evidence type="ECO:0000313" key="2">
    <source>
        <dbReference type="EMBL" id="PIK57875.1"/>
    </source>
</evidence>
<comment type="caution">
    <text evidence="2">The sequence shown here is derived from an EMBL/GenBank/DDBJ whole genome shotgun (WGS) entry which is preliminary data.</text>
</comment>
<feature type="compositionally biased region" description="Low complexity" evidence="1">
    <location>
        <begin position="346"/>
        <end position="367"/>
    </location>
</feature>
<dbReference type="EMBL" id="MRZV01000129">
    <property type="protein sequence ID" value="PIK57875.1"/>
    <property type="molecule type" value="Genomic_DNA"/>
</dbReference>
<dbReference type="Proteomes" id="UP000230750">
    <property type="component" value="Unassembled WGS sequence"/>
</dbReference>
<evidence type="ECO:0000256" key="1">
    <source>
        <dbReference type="SAM" id="MobiDB-lite"/>
    </source>
</evidence>
<name>A0A2G8LCE1_STIJA</name>
<feature type="region of interest" description="Disordered" evidence="1">
    <location>
        <begin position="335"/>
        <end position="378"/>
    </location>
</feature>
<keyword evidence="3" id="KW-1185">Reference proteome</keyword>
<organism evidence="2 3">
    <name type="scientific">Stichopus japonicus</name>
    <name type="common">Sea cucumber</name>
    <dbReference type="NCBI Taxonomy" id="307972"/>
    <lineage>
        <taxon>Eukaryota</taxon>
        <taxon>Metazoa</taxon>
        <taxon>Echinodermata</taxon>
        <taxon>Eleutherozoa</taxon>
        <taxon>Echinozoa</taxon>
        <taxon>Holothuroidea</taxon>
        <taxon>Aspidochirotacea</taxon>
        <taxon>Aspidochirotida</taxon>
        <taxon>Stichopodidae</taxon>
        <taxon>Apostichopus</taxon>
    </lineage>
</organism>
<accession>A0A2G8LCE1</accession>
<dbReference type="AlphaFoldDB" id="A0A2G8LCE1"/>
<reference evidence="2 3" key="1">
    <citation type="journal article" date="2017" name="PLoS Biol.">
        <title>The sea cucumber genome provides insights into morphological evolution and visceral regeneration.</title>
        <authorList>
            <person name="Zhang X."/>
            <person name="Sun L."/>
            <person name="Yuan J."/>
            <person name="Sun Y."/>
            <person name="Gao Y."/>
            <person name="Zhang L."/>
            <person name="Li S."/>
            <person name="Dai H."/>
            <person name="Hamel J.F."/>
            <person name="Liu C."/>
            <person name="Yu Y."/>
            <person name="Liu S."/>
            <person name="Lin W."/>
            <person name="Guo K."/>
            <person name="Jin S."/>
            <person name="Xu P."/>
            <person name="Storey K.B."/>
            <person name="Huan P."/>
            <person name="Zhang T."/>
            <person name="Zhou Y."/>
            <person name="Zhang J."/>
            <person name="Lin C."/>
            <person name="Li X."/>
            <person name="Xing L."/>
            <person name="Huo D."/>
            <person name="Sun M."/>
            <person name="Wang L."/>
            <person name="Mercier A."/>
            <person name="Li F."/>
            <person name="Yang H."/>
            <person name="Xiang J."/>
        </authorList>
    </citation>
    <scope>NUCLEOTIDE SEQUENCE [LARGE SCALE GENOMIC DNA]</scope>
    <source>
        <strain evidence="2">Shaxun</strain>
        <tissue evidence="2">Muscle</tissue>
    </source>
</reference>
<evidence type="ECO:0000313" key="3">
    <source>
        <dbReference type="Proteomes" id="UP000230750"/>
    </source>
</evidence>
<sequence>MGTVINAKEPSEVWQPLNGTNGENGEGAQSGVCGFYPRSVQECSSEEIDGDALPLTNQEIQSLVPKMGQRKKLIRLFPTIVHVDGDDEEVPGSDNEENNLEVADEQEPPLSELLSAKAASFILKLQTTHNLTDTAIDDVISNCNELLVLVHNANADSVHRLCQDNEINIGRGQLDGVFHYQPFENLYSKRKRKAYFKDHFRCIEPIPIKLGEHYAVKKLLDGKRRLTLASQHGYIIPFWESLTNLLQHPEVAEEVLRGHESTDGSMYDTCDASYVKGHPTFINKPQNIQILLYYDDIEIVNPIVIKTFPYGCRWINNKPTDIILANNTCKLRQDSAQQQGPVAPLTMSSSTSNSTDTSCLDSSSTCSTDEDTTFSPAEVTPPDKGICYPCKLPTFSKTVQQALDNKQPYSEWDQFVREAAMFFLPDIPVGDGQARIAYCNIGRTLFETYPTIKSAGQHPWCLSSKVRWERRKRQSTEQPKRLTKKTMQSYKATASLKCVAASAEPNEEQYRLHMTEMKKLCISTEETHQSQTHMSELLHQTYQNRRKLIMESKMTPDELVNKLYKDFPVLGFEKQLIYEI</sequence>
<gene>
    <name evidence="2" type="ORF">BSL78_05156</name>
</gene>
<feature type="region of interest" description="Disordered" evidence="1">
    <location>
        <begin position="1"/>
        <end position="30"/>
    </location>
</feature>
<dbReference type="OrthoDB" id="6601996at2759"/>
<dbReference type="STRING" id="307972.A0A2G8LCE1"/>
<proteinExistence type="predicted"/>